<dbReference type="AlphaFoldDB" id="A0A7S3PLB0"/>
<evidence type="ECO:0000313" key="2">
    <source>
        <dbReference type="EMBL" id="CAE0442851.1"/>
    </source>
</evidence>
<proteinExistence type="predicted"/>
<gene>
    <name evidence="2" type="ORF">ASTO00021_LOCUS12962</name>
</gene>
<evidence type="ECO:0000256" key="1">
    <source>
        <dbReference type="SAM" id="MobiDB-lite"/>
    </source>
</evidence>
<dbReference type="EMBL" id="HBIN01017023">
    <property type="protein sequence ID" value="CAE0442851.1"/>
    <property type="molecule type" value="Transcribed_RNA"/>
</dbReference>
<name>A0A7S3PLB0_9STRA</name>
<protein>
    <submittedName>
        <fullName evidence="2">Uncharacterized protein</fullName>
    </submittedName>
</protein>
<feature type="region of interest" description="Disordered" evidence="1">
    <location>
        <begin position="493"/>
        <end position="520"/>
    </location>
</feature>
<organism evidence="2">
    <name type="scientific">Aplanochytrium stocchinoi</name>
    <dbReference type="NCBI Taxonomy" id="215587"/>
    <lineage>
        <taxon>Eukaryota</taxon>
        <taxon>Sar</taxon>
        <taxon>Stramenopiles</taxon>
        <taxon>Bigyra</taxon>
        <taxon>Labyrinthulomycetes</taxon>
        <taxon>Thraustochytrida</taxon>
        <taxon>Thraustochytriidae</taxon>
        <taxon>Aplanochytrium</taxon>
    </lineage>
</organism>
<reference evidence="2" key="1">
    <citation type="submission" date="2021-01" db="EMBL/GenBank/DDBJ databases">
        <authorList>
            <person name="Corre E."/>
            <person name="Pelletier E."/>
            <person name="Niang G."/>
            <person name="Scheremetjew M."/>
            <person name="Finn R."/>
            <person name="Kale V."/>
            <person name="Holt S."/>
            <person name="Cochrane G."/>
            <person name="Meng A."/>
            <person name="Brown T."/>
            <person name="Cohen L."/>
        </authorList>
    </citation>
    <scope>NUCLEOTIDE SEQUENCE</scope>
    <source>
        <strain evidence="2">GSBS06</strain>
    </source>
</reference>
<accession>A0A7S3PLB0</accession>
<sequence>MLTRKEQLLQWREERERKNTVNVNVNSMNTKPKSYGNVSTNLRPRDHQKETFSYKQMKSPWVAHRNTNENQTTVTMNDENAPLNFFDNGPKKVYAKTPAATRILRATPTKPAVGLDNLTPTRLVFNSNRKQAQEKGQLSCKAIRERLLARSERKENRLRDMKKAKNIKAEMDQTIMEKFATVSNLSDDLVQFNNLKRTVKTQVEATNEFIKNGSYEQARNDLKILVEEIPMSVECGEFWTTLATIEEKVRGDKGVATVLALAFDNVKKPEELEIVQDACRNFLWKRMKLHKIDSVGDILEKPERKISSFRPSRVDESMIFKEDEGLGEYFSQEVKVSPDTEEDFFNNSPQDNDENDMIAEMSSPVPAIVNEGDESSVTKLSAQKFKTSFLKVKPARIAAASPFPSSDFLTEKEVKVKKEEAAKLGSMVVLSAINAKPKLAAELGTNKVMTPVRRAVRHREKVKSEGADEVLSSTGYAYTPNKALDMDTLLFGGGDDDMDTPRPMKLLARSRGRIKTEATPENIRKELESLLIS</sequence>